<feature type="domain" description="HAMP" evidence="4">
    <location>
        <begin position="340"/>
        <end position="393"/>
    </location>
</feature>
<dbReference type="SMART" id="SM00304">
    <property type="entry name" value="HAMP"/>
    <property type="match status" value="1"/>
</dbReference>
<dbReference type="NCBIfam" id="TIGR00254">
    <property type="entry name" value="GGDEF"/>
    <property type="match status" value="1"/>
</dbReference>
<name>A0ABU0HFV9_9HYPH</name>
<dbReference type="PROSITE" id="PS50885">
    <property type="entry name" value="HAMP"/>
    <property type="match status" value="1"/>
</dbReference>
<evidence type="ECO:0000256" key="2">
    <source>
        <dbReference type="ARBA" id="ARBA00034247"/>
    </source>
</evidence>
<dbReference type="PANTHER" id="PTHR45138:SF9">
    <property type="entry name" value="DIGUANYLATE CYCLASE DGCM-RELATED"/>
    <property type="match status" value="1"/>
</dbReference>
<evidence type="ECO:0000313" key="7">
    <source>
        <dbReference type="Proteomes" id="UP001236369"/>
    </source>
</evidence>
<proteinExistence type="predicted"/>
<evidence type="ECO:0000256" key="1">
    <source>
        <dbReference type="ARBA" id="ARBA00012528"/>
    </source>
</evidence>
<keyword evidence="3" id="KW-0812">Transmembrane</keyword>
<comment type="caution">
    <text evidence="6">The sequence shown here is derived from an EMBL/GenBank/DDBJ whole genome shotgun (WGS) entry which is preliminary data.</text>
</comment>
<dbReference type="InterPro" id="IPR043128">
    <property type="entry name" value="Rev_trsase/Diguanyl_cyclase"/>
</dbReference>
<feature type="transmembrane region" description="Helical" evidence="3">
    <location>
        <begin position="318"/>
        <end position="338"/>
    </location>
</feature>
<dbReference type="Gene3D" id="3.30.70.270">
    <property type="match status" value="1"/>
</dbReference>
<evidence type="ECO:0000313" key="6">
    <source>
        <dbReference type="EMBL" id="MDQ0441203.1"/>
    </source>
</evidence>
<keyword evidence="3" id="KW-1133">Transmembrane helix</keyword>
<dbReference type="SMART" id="SM00267">
    <property type="entry name" value="GGDEF"/>
    <property type="match status" value="1"/>
</dbReference>
<dbReference type="SUPFAM" id="SSF55073">
    <property type="entry name" value="Nucleotide cyclase"/>
    <property type="match status" value="1"/>
</dbReference>
<feature type="domain" description="GGDEF" evidence="5">
    <location>
        <begin position="439"/>
        <end position="568"/>
    </location>
</feature>
<evidence type="ECO:0000256" key="3">
    <source>
        <dbReference type="SAM" id="Phobius"/>
    </source>
</evidence>
<gene>
    <name evidence="6" type="ORF">QO016_000680</name>
</gene>
<dbReference type="Pfam" id="PF00990">
    <property type="entry name" value="GGDEF"/>
    <property type="match status" value="1"/>
</dbReference>
<protein>
    <recommendedName>
        <fullName evidence="1">diguanylate cyclase</fullName>
        <ecNumber evidence="1">2.7.7.65</ecNumber>
    </recommendedName>
</protein>
<dbReference type="PROSITE" id="PS51257">
    <property type="entry name" value="PROKAR_LIPOPROTEIN"/>
    <property type="match status" value="1"/>
</dbReference>
<dbReference type="InterPro" id="IPR029787">
    <property type="entry name" value="Nucleotide_cyclase"/>
</dbReference>
<dbReference type="PANTHER" id="PTHR45138">
    <property type="entry name" value="REGULATORY COMPONENTS OF SENSORY TRANSDUCTION SYSTEM"/>
    <property type="match status" value="1"/>
</dbReference>
<dbReference type="PROSITE" id="PS50887">
    <property type="entry name" value="GGDEF"/>
    <property type="match status" value="1"/>
</dbReference>
<dbReference type="EC" id="2.7.7.65" evidence="1"/>
<accession>A0ABU0HFV9</accession>
<organism evidence="6 7">
    <name type="scientific">Methylobacterium persicinum</name>
    <dbReference type="NCBI Taxonomy" id="374426"/>
    <lineage>
        <taxon>Bacteria</taxon>
        <taxon>Pseudomonadati</taxon>
        <taxon>Pseudomonadota</taxon>
        <taxon>Alphaproteobacteria</taxon>
        <taxon>Hyphomicrobiales</taxon>
        <taxon>Methylobacteriaceae</taxon>
        <taxon>Methylobacterium</taxon>
    </lineage>
</organism>
<dbReference type="CDD" id="cd01949">
    <property type="entry name" value="GGDEF"/>
    <property type="match status" value="1"/>
</dbReference>
<dbReference type="EMBL" id="JAUSVV010000001">
    <property type="protein sequence ID" value="MDQ0441203.1"/>
    <property type="molecule type" value="Genomic_DNA"/>
</dbReference>
<dbReference type="Proteomes" id="UP001236369">
    <property type="component" value="Unassembled WGS sequence"/>
</dbReference>
<evidence type="ECO:0000259" key="5">
    <source>
        <dbReference type="PROSITE" id="PS50887"/>
    </source>
</evidence>
<dbReference type="InterPro" id="IPR000160">
    <property type="entry name" value="GGDEF_dom"/>
</dbReference>
<comment type="catalytic activity">
    <reaction evidence="2">
        <text>2 GTP = 3',3'-c-di-GMP + 2 diphosphate</text>
        <dbReference type="Rhea" id="RHEA:24898"/>
        <dbReference type="ChEBI" id="CHEBI:33019"/>
        <dbReference type="ChEBI" id="CHEBI:37565"/>
        <dbReference type="ChEBI" id="CHEBI:58805"/>
        <dbReference type="EC" id="2.7.7.65"/>
    </reaction>
</comment>
<sequence length="581" mass="62742">MAASVRIQYLQWVAGAVAACGCAVLGGMQLTHAFAELNRADRAVAEASRFGLVLAMTDMISAERGPSNAAMDPFAASPEEGARRLAAIRATTDRRIAEVRAASEPGEAAQLASVFDVVGQRLAEARAKVDAVCARPPEERRGAAIADAIRAMFAVADEAALLRSEYGRRLLQSAPEVGAEVLLQAHASALREEAGRLGSYAVMKLTGGVTAEEAQRASRQTEDRIRYLWQLLAPYGRNYADDPDVVRALGEIESEYFATSLPLVRDVFADPTRRGSAADFTRRYVPGLAAPTRLKDGLLSLTLRRIEGFRWAVLTDTLVSAAITAGVLLTLLWLGLVFRRRLFRPLIAVREEILALAVGHLDDPVPVARSGPEIDEMFEGLAILRQELRRKLVLERARHRVTRNLKVLAETDSLTGLRNRRAVSSQAPTMIEAAEKAGQPLGAIVADIDHFKMVNDLHGHAGGDAVLQRVAGSLRSLAGSRDLIARYGGEEFLILAPGLDEVATYALAERMRQRLAMEPGEPAVTGSFGVACRPPGSGLDWEALVAQADGALYRAKRLGRNRVCADMRKVMIAPGPIAQRA</sequence>
<evidence type="ECO:0000259" key="4">
    <source>
        <dbReference type="PROSITE" id="PS50885"/>
    </source>
</evidence>
<dbReference type="RefSeq" id="WP_238246945.1">
    <property type="nucleotide sequence ID" value="NZ_BPQX01000001.1"/>
</dbReference>
<dbReference type="InterPro" id="IPR003660">
    <property type="entry name" value="HAMP_dom"/>
</dbReference>
<keyword evidence="3" id="KW-0472">Membrane</keyword>
<keyword evidence="7" id="KW-1185">Reference proteome</keyword>
<reference evidence="6 7" key="1">
    <citation type="submission" date="2023-07" db="EMBL/GenBank/DDBJ databases">
        <title>Genomic Encyclopedia of Type Strains, Phase IV (KMG-IV): sequencing the most valuable type-strain genomes for metagenomic binning, comparative biology and taxonomic classification.</title>
        <authorList>
            <person name="Goeker M."/>
        </authorList>
    </citation>
    <scope>NUCLEOTIDE SEQUENCE [LARGE SCALE GENOMIC DNA]</scope>
    <source>
        <strain evidence="6 7">DSM 19562</strain>
    </source>
</reference>
<dbReference type="Gene3D" id="6.10.340.10">
    <property type="match status" value="1"/>
</dbReference>
<dbReference type="Pfam" id="PF00672">
    <property type="entry name" value="HAMP"/>
    <property type="match status" value="1"/>
</dbReference>
<dbReference type="InterPro" id="IPR050469">
    <property type="entry name" value="Diguanylate_Cyclase"/>
</dbReference>